<dbReference type="EMBL" id="CP133612">
    <property type="protein sequence ID" value="WMV09858.1"/>
    <property type="molecule type" value="Genomic_DNA"/>
</dbReference>
<dbReference type="Proteomes" id="UP001234989">
    <property type="component" value="Chromosome 1"/>
</dbReference>
<keyword evidence="2" id="KW-1185">Reference proteome</keyword>
<name>A0AAF0PS28_SOLVR</name>
<evidence type="ECO:0000313" key="2">
    <source>
        <dbReference type="Proteomes" id="UP001234989"/>
    </source>
</evidence>
<proteinExistence type="predicted"/>
<sequence>MGTESEDSYDFLVDCHEFLYKMDKAYEEEISEAVEAGEMTKVEVSDAVVTSVILVCDRMTTVLFDPVESSSIESIPVVSEFKEVFPTDLPCMPPDEDIDLCIDLEYYTLPISIPTYCKTPYEEEPVAILDREVRKLRTKEIKSVKVQWKHRPIEKTIWETEKDIRDKYPQLFDDSGTTLTLL</sequence>
<evidence type="ECO:0000313" key="1">
    <source>
        <dbReference type="EMBL" id="WMV09858.1"/>
    </source>
</evidence>
<dbReference type="AlphaFoldDB" id="A0AAF0PS28"/>
<organism evidence="1 2">
    <name type="scientific">Solanum verrucosum</name>
    <dbReference type="NCBI Taxonomy" id="315347"/>
    <lineage>
        <taxon>Eukaryota</taxon>
        <taxon>Viridiplantae</taxon>
        <taxon>Streptophyta</taxon>
        <taxon>Embryophyta</taxon>
        <taxon>Tracheophyta</taxon>
        <taxon>Spermatophyta</taxon>
        <taxon>Magnoliopsida</taxon>
        <taxon>eudicotyledons</taxon>
        <taxon>Gunneridae</taxon>
        <taxon>Pentapetalae</taxon>
        <taxon>asterids</taxon>
        <taxon>lamiids</taxon>
        <taxon>Solanales</taxon>
        <taxon>Solanaceae</taxon>
        <taxon>Solanoideae</taxon>
        <taxon>Solaneae</taxon>
        <taxon>Solanum</taxon>
    </lineage>
</organism>
<accession>A0AAF0PS28</accession>
<reference evidence="1" key="1">
    <citation type="submission" date="2023-08" db="EMBL/GenBank/DDBJ databases">
        <title>A de novo genome assembly of Solanum verrucosum Schlechtendal, a Mexican diploid species geographically isolated from the other diploid A-genome species in potato relatives.</title>
        <authorList>
            <person name="Hosaka K."/>
        </authorList>
    </citation>
    <scope>NUCLEOTIDE SEQUENCE</scope>
    <source>
        <tissue evidence="1">Young leaves</tissue>
    </source>
</reference>
<gene>
    <name evidence="1" type="ORF">MTR67_003243</name>
</gene>
<protein>
    <submittedName>
        <fullName evidence="1">Uncharacterized protein</fullName>
    </submittedName>
</protein>